<dbReference type="SUPFAM" id="SSF57586">
    <property type="entry name" value="TNF receptor-like"/>
    <property type="match status" value="2"/>
</dbReference>
<dbReference type="GO" id="GO:0045780">
    <property type="term" value="P:positive regulation of bone resorption"/>
    <property type="evidence" value="ECO:0007669"/>
    <property type="project" value="TreeGrafter"/>
</dbReference>
<feature type="domain" description="TNFR-Cys" evidence="2">
    <location>
        <begin position="38"/>
        <end position="72"/>
    </location>
</feature>
<reference evidence="4" key="1">
    <citation type="journal article" date="2006" name="Science">
        <title>Ancient noncoding elements conserved in the human genome.</title>
        <authorList>
            <person name="Venkatesh B."/>
            <person name="Kirkness E.F."/>
            <person name="Loh Y.H."/>
            <person name="Halpern A.L."/>
            <person name="Lee A.P."/>
            <person name="Johnson J."/>
            <person name="Dandona N."/>
            <person name="Viswanathan L.D."/>
            <person name="Tay A."/>
            <person name="Venter J.C."/>
            <person name="Strausberg R.L."/>
            <person name="Brenner S."/>
        </authorList>
    </citation>
    <scope>NUCLEOTIDE SEQUENCE [LARGE SCALE GENOMIC DNA]</scope>
</reference>
<name>A0A4W3JQ78_CALMI</name>
<dbReference type="Ensembl" id="ENSCMIT00000034701.1">
    <property type="protein sequence ID" value="ENSCMIP00000034185.1"/>
    <property type="gene ID" value="ENSCMIG00000014517.1"/>
</dbReference>
<evidence type="ECO:0000313" key="4">
    <source>
        <dbReference type="Proteomes" id="UP000314986"/>
    </source>
</evidence>
<dbReference type="GO" id="GO:0005031">
    <property type="term" value="F:tumor necrosis factor receptor activity"/>
    <property type="evidence" value="ECO:0007669"/>
    <property type="project" value="TreeGrafter"/>
</dbReference>
<organism evidence="3 4">
    <name type="scientific">Callorhinchus milii</name>
    <name type="common">Ghost shark</name>
    <dbReference type="NCBI Taxonomy" id="7868"/>
    <lineage>
        <taxon>Eukaryota</taxon>
        <taxon>Metazoa</taxon>
        <taxon>Chordata</taxon>
        <taxon>Craniata</taxon>
        <taxon>Vertebrata</taxon>
        <taxon>Chondrichthyes</taxon>
        <taxon>Holocephali</taxon>
        <taxon>Chimaeriformes</taxon>
        <taxon>Callorhinchidae</taxon>
        <taxon>Callorhinchus</taxon>
    </lineage>
</organism>
<evidence type="ECO:0000259" key="2">
    <source>
        <dbReference type="SMART" id="SM00208"/>
    </source>
</evidence>
<dbReference type="PANTHER" id="PTHR47134">
    <property type="entry name" value="TUMOR NECROSIS FACTOR RECEPTOR SUPERFAMILY MEMBER 11A"/>
    <property type="match status" value="1"/>
</dbReference>
<sequence length="225" mass="24561">MRKELVALYGPAGTMVWVWIVHILCLIRLYHCVSSSDCNNETEYYSNGKCCFKCGPGSYMAADCKEAKYSSCHPCLHGFYQDAWTREGHCRAHSSCPEGDFERIEDGNLFQNVKCLCVKGKHCANKDCEICITDTSCLPGSGVTTLGKCVLLPWSCSSAWLSGSSLTSESEGCGFRPPRRHLNSQTLKLILQISIGVGGGGLLHCQRCRPSDETLKCGPACTGGR</sequence>
<dbReference type="PANTHER" id="PTHR47134:SF1">
    <property type="entry name" value="TUMOR NECROSIS FACTOR RECEPTOR SUPERFAMILY MEMBER 11A"/>
    <property type="match status" value="1"/>
</dbReference>
<keyword evidence="1" id="KW-0812">Transmembrane</keyword>
<reference evidence="3" key="4">
    <citation type="submission" date="2025-08" db="UniProtKB">
        <authorList>
            <consortium name="Ensembl"/>
        </authorList>
    </citation>
    <scope>IDENTIFICATION</scope>
</reference>
<keyword evidence="4" id="KW-1185">Reference proteome</keyword>
<protein>
    <recommendedName>
        <fullName evidence="2">TNFR-Cys domain-containing protein</fullName>
    </recommendedName>
</protein>
<evidence type="ECO:0000256" key="1">
    <source>
        <dbReference type="SAM" id="Phobius"/>
    </source>
</evidence>
<dbReference type="GO" id="GO:0070555">
    <property type="term" value="P:response to interleukin-1"/>
    <property type="evidence" value="ECO:0007669"/>
    <property type="project" value="TreeGrafter"/>
</dbReference>
<dbReference type="Proteomes" id="UP000314986">
    <property type="component" value="Unassembled WGS sequence"/>
</dbReference>
<dbReference type="GO" id="GO:0072674">
    <property type="term" value="P:multinuclear osteoclast differentiation"/>
    <property type="evidence" value="ECO:0007669"/>
    <property type="project" value="TreeGrafter"/>
</dbReference>
<dbReference type="InterPro" id="IPR001368">
    <property type="entry name" value="TNFR/NGFR_Cys_rich_reg"/>
</dbReference>
<reference evidence="4" key="3">
    <citation type="journal article" date="2014" name="Nature">
        <title>Elephant shark genome provides unique insights into gnathostome evolution.</title>
        <authorList>
            <consortium name="International Elephant Shark Genome Sequencing Consortium"/>
            <person name="Venkatesh B."/>
            <person name="Lee A.P."/>
            <person name="Ravi V."/>
            <person name="Maurya A.K."/>
            <person name="Lian M.M."/>
            <person name="Swann J.B."/>
            <person name="Ohta Y."/>
            <person name="Flajnik M.F."/>
            <person name="Sutoh Y."/>
            <person name="Kasahara M."/>
            <person name="Hoon S."/>
            <person name="Gangu V."/>
            <person name="Roy S.W."/>
            <person name="Irimia M."/>
            <person name="Korzh V."/>
            <person name="Kondrychyn I."/>
            <person name="Lim Z.W."/>
            <person name="Tay B.H."/>
            <person name="Tohari S."/>
            <person name="Kong K.W."/>
            <person name="Ho S."/>
            <person name="Lorente-Galdos B."/>
            <person name="Quilez J."/>
            <person name="Marques-Bonet T."/>
            <person name="Raney B.J."/>
            <person name="Ingham P.W."/>
            <person name="Tay A."/>
            <person name="Hillier L.W."/>
            <person name="Minx P."/>
            <person name="Boehm T."/>
            <person name="Wilson R.K."/>
            <person name="Brenner S."/>
            <person name="Warren W.C."/>
        </authorList>
    </citation>
    <scope>NUCLEOTIDE SEQUENCE [LARGE SCALE GENOMIC DNA]</scope>
</reference>
<keyword evidence="1" id="KW-0472">Membrane</keyword>
<feature type="transmembrane region" description="Helical" evidence="1">
    <location>
        <begin position="7"/>
        <end position="30"/>
    </location>
</feature>
<dbReference type="GO" id="GO:0009897">
    <property type="term" value="C:external side of plasma membrane"/>
    <property type="evidence" value="ECO:0007669"/>
    <property type="project" value="TreeGrafter"/>
</dbReference>
<reference evidence="3" key="5">
    <citation type="submission" date="2025-09" db="UniProtKB">
        <authorList>
            <consortium name="Ensembl"/>
        </authorList>
    </citation>
    <scope>IDENTIFICATION</scope>
</reference>
<proteinExistence type="predicted"/>
<reference evidence="4" key="2">
    <citation type="journal article" date="2007" name="PLoS Biol.">
        <title>Survey sequencing and comparative analysis of the elephant shark (Callorhinchus milii) genome.</title>
        <authorList>
            <person name="Venkatesh B."/>
            <person name="Kirkness E.F."/>
            <person name="Loh Y.H."/>
            <person name="Halpern A.L."/>
            <person name="Lee A.P."/>
            <person name="Johnson J."/>
            <person name="Dandona N."/>
            <person name="Viswanathan L.D."/>
            <person name="Tay A."/>
            <person name="Venter J.C."/>
            <person name="Strausberg R.L."/>
            <person name="Brenner S."/>
        </authorList>
    </citation>
    <scope>NUCLEOTIDE SEQUENCE [LARGE SCALE GENOMIC DNA]</scope>
</reference>
<dbReference type="InterPro" id="IPR053075">
    <property type="entry name" value="TNFRSF11A"/>
</dbReference>
<dbReference type="GO" id="GO:0001503">
    <property type="term" value="P:ossification"/>
    <property type="evidence" value="ECO:0007669"/>
    <property type="project" value="TreeGrafter"/>
</dbReference>
<accession>A0A4W3JQ78</accession>
<dbReference type="GeneTree" id="ENSGT00940000161464"/>
<dbReference type="GO" id="GO:0019955">
    <property type="term" value="F:cytokine binding"/>
    <property type="evidence" value="ECO:0007669"/>
    <property type="project" value="TreeGrafter"/>
</dbReference>
<feature type="domain" description="TNFR-Cys" evidence="2">
    <location>
        <begin position="75"/>
        <end position="115"/>
    </location>
</feature>
<evidence type="ECO:0000313" key="3">
    <source>
        <dbReference type="Ensembl" id="ENSCMIP00000034185.1"/>
    </source>
</evidence>
<dbReference type="AlphaFoldDB" id="A0A4W3JQ78"/>
<dbReference type="InParanoid" id="A0A4W3JQ78"/>
<keyword evidence="1" id="KW-1133">Transmembrane helix</keyword>
<dbReference type="SMART" id="SM00208">
    <property type="entry name" value="TNFR"/>
    <property type="match status" value="2"/>
</dbReference>
<dbReference type="Gene3D" id="2.10.50.10">
    <property type="entry name" value="Tumor Necrosis Factor Receptor, subunit A, domain 2"/>
    <property type="match status" value="2"/>
</dbReference>